<evidence type="ECO:0000313" key="6">
    <source>
        <dbReference type="Proteomes" id="UP001371456"/>
    </source>
</evidence>
<dbReference type="EMBL" id="JBANQN010000040">
    <property type="protein sequence ID" value="KAK6772550.1"/>
    <property type="molecule type" value="Genomic_DNA"/>
</dbReference>
<dbReference type="InterPro" id="IPR008686">
    <property type="entry name" value="RNA_pol_mitovir"/>
</dbReference>
<dbReference type="EMBL" id="JBANQN010000004">
    <property type="protein sequence ID" value="KAK6790503.1"/>
    <property type="molecule type" value="Genomic_DNA"/>
</dbReference>
<keyword evidence="6" id="KW-1185">Reference proteome</keyword>
<dbReference type="InterPro" id="IPR043502">
    <property type="entry name" value="DNA/RNA_pol_sf"/>
</dbReference>
<dbReference type="EMBL" id="JBANQN010000646">
    <property type="protein sequence ID" value="KAK6769950.1"/>
    <property type="molecule type" value="Genomic_DNA"/>
</dbReference>
<dbReference type="PANTHER" id="PTHR34456:SF13">
    <property type="entry name" value="REVERSE TRANSCRIPTASE DOMAIN-CONTAINING PROTEIN"/>
    <property type="match status" value="1"/>
</dbReference>
<sequence length="342" mass="39232">MIWGSTLASSIVNSSLGLNTFLVSPPMVKKISEVAFLTGQPLGYYGSWSLFSLSHHYIVWLATLKAYPLRSTPFVDYALLGDDILITDKKVANQYSRLLDRLSVTISFAKSIVSENGTIEFAKRFWIRDMQKDISPISLKALTSCRTTVGLCQLSCRYSIEISTLQRLAGAGYKVRSRLMSTQSPRWERLKAAACKPNRLHLLPLEFWIGRGYPLNPYLKAKIIDYLREAVKPKQIQIFPKDLVFDGEREILERAVILNWMKQWLTWLSWYHTVALSPDVTIDQLFDVPMCATSWKRSNEDYELIKFGYVWKCYDMGAGWNLSTTPRWLFGPPTLSFILVDQ</sequence>
<evidence type="ECO:0008006" key="7">
    <source>
        <dbReference type="Google" id="ProtNLM"/>
    </source>
</evidence>
<gene>
    <name evidence="5" type="ORF">RDI58_009584</name>
    <name evidence="4" type="ORF">RDI58_030168</name>
    <name evidence="3" type="ORF">RDI58_030332</name>
    <name evidence="2" type="ORF">RDI58_032232</name>
    <name evidence="1" type="ORF">RDI58_032810</name>
</gene>
<dbReference type="PANTHER" id="PTHR34456">
    <property type="entry name" value="MITOVIRUS RNA-DEPENDENT RNA POLYMERASE"/>
    <property type="match status" value="1"/>
</dbReference>
<dbReference type="SUPFAM" id="SSF56672">
    <property type="entry name" value="DNA/RNA polymerases"/>
    <property type="match status" value="1"/>
</dbReference>
<evidence type="ECO:0000313" key="2">
    <source>
        <dbReference type="EMBL" id="KAK6770511.1"/>
    </source>
</evidence>
<evidence type="ECO:0000313" key="1">
    <source>
        <dbReference type="EMBL" id="KAK6769950.1"/>
    </source>
</evidence>
<dbReference type="Proteomes" id="UP001371456">
    <property type="component" value="Unassembled WGS sequence"/>
</dbReference>
<evidence type="ECO:0000313" key="4">
    <source>
        <dbReference type="EMBL" id="KAK6772550.1"/>
    </source>
</evidence>
<reference evidence="4 6" key="1">
    <citation type="submission" date="2024-02" db="EMBL/GenBank/DDBJ databases">
        <title>de novo genome assembly of Solanum bulbocastanum strain 11H21.</title>
        <authorList>
            <person name="Hosaka A.J."/>
        </authorList>
    </citation>
    <scope>NUCLEOTIDE SEQUENCE [LARGE SCALE GENOMIC DNA]</scope>
    <source>
        <tissue evidence="4">Young leaves</tissue>
    </source>
</reference>
<evidence type="ECO:0000313" key="3">
    <source>
        <dbReference type="EMBL" id="KAK6772404.1"/>
    </source>
</evidence>
<dbReference type="EMBL" id="JBANQN010000477">
    <property type="protein sequence ID" value="KAK6770511.1"/>
    <property type="molecule type" value="Genomic_DNA"/>
</dbReference>
<dbReference type="AlphaFoldDB" id="A0AAN8SPC9"/>
<name>A0AAN8SPC9_SOLBU</name>
<accession>A0AAN8SPC9</accession>
<proteinExistence type="predicted"/>
<evidence type="ECO:0000313" key="5">
    <source>
        <dbReference type="EMBL" id="KAK6790503.1"/>
    </source>
</evidence>
<dbReference type="EMBL" id="JBANQN010000058">
    <property type="protein sequence ID" value="KAK6772404.1"/>
    <property type="molecule type" value="Genomic_DNA"/>
</dbReference>
<organism evidence="4 6">
    <name type="scientific">Solanum bulbocastanum</name>
    <name type="common">Wild potato</name>
    <dbReference type="NCBI Taxonomy" id="147425"/>
    <lineage>
        <taxon>Eukaryota</taxon>
        <taxon>Viridiplantae</taxon>
        <taxon>Streptophyta</taxon>
        <taxon>Embryophyta</taxon>
        <taxon>Tracheophyta</taxon>
        <taxon>Spermatophyta</taxon>
        <taxon>Magnoliopsida</taxon>
        <taxon>eudicotyledons</taxon>
        <taxon>Gunneridae</taxon>
        <taxon>Pentapetalae</taxon>
        <taxon>asterids</taxon>
        <taxon>lamiids</taxon>
        <taxon>Solanales</taxon>
        <taxon>Solanaceae</taxon>
        <taxon>Solanoideae</taxon>
        <taxon>Solaneae</taxon>
        <taxon>Solanum</taxon>
    </lineage>
</organism>
<protein>
    <recommendedName>
        <fullName evidence="7">RNA-dependent RNA polymerase</fullName>
    </recommendedName>
</protein>
<dbReference type="Pfam" id="PF05919">
    <property type="entry name" value="Mitovir_RNA_pol"/>
    <property type="match status" value="1"/>
</dbReference>
<comment type="caution">
    <text evidence="4">The sequence shown here is derived from an EMBL/GenBank/DDBJ whole genome shotgun (WGS) entry which is preliminary data.</text>
</comment>